<dbReference type="InterPro" id="IPR048011">
    <property type="entry name" value="NTP-PPase_MazG-like_C"/>
</dbReference>
<dbReference type="InterPro" id="IPR048015">
    <property type="entry name" value="NTP-PPase_MazG-like_N"/>
</dbReference>
<dbReference type="EMBL" id="JAVKPH010000009">
    <property type="protein sequence ID" value="MDR5652982.1"/>
    <property type="molecule type" value="Genomic_DNA"/>
</dbReference>
<dbReference type="GO" id="GO:0047429">
    <property type="term" value="F:nucleoside triphosphate diphosphatase activity"/>
    <property type="evidence" value="ECO:0007669"/>
    <property type="project" value="UniProtKB-EC"/>
</dbReference>
<gene>
    <name evidence="2" type="primary">mazG</name>
    <name evidence="2" type="ORF">RGD00_10220</name>
</gene>
<dbReference type="EC" id="3.6.1.9" evidence="2"/>
<dbReference type="Proteomes" id="UP001247754">
    <property type="component" value="Unassembled WGS sequence"/>
</dbReference>
<dbReference type="NCBIfam" id="TIGR00444">
    <property type="entry name" value="mazG"/>
    <property type="match status" value="1"/>
</dbReference>
<comment type="caution">
    <text evidence="2">The sequence shown here is derived from an EMBL/GenBank/DDBJ whole genome shotgun (WGS) entry which is preliminary data.</text>
</comment>
<dbReference type="InterPro" id="IPR011551">
    <property type="entry name" value="NTP_PyrPHydrolase_MazG"/>
</dbReference>
<dbReference type="RefSeq" id="WP_310457224.1">
    <property type="nucleotide sequence ID" value="NZ_JAVKPH010000009.1"/>
</dbReference>
<feature type="domain" description="NTP pyrophosphohydrolase MazG-like" evidence="1">
    <location>
        <begin position="41"/>
        <end position="114"/>
    </location>
</feature>
<dbReference type="SUPFAM" id="SSF101386">
    <property type="entry name" value="all-alpha NTP pyrophosphatases"/>
    <property type="match status" value="2"/>
</dbReference>
<dbReference type="NCBIfam" id="NF007113">
    <property type="entry name" value="PRK09562.1"/>
    <property type="match status" value="1"/>
</dbReference>
<dbReference type="PANTHER" id="PTHR30522:SF0">
    <property type="entry name" value="NUCLEOSIDE TRIPHOSPHATE PYROPHOSPHOHYDROLASE"/>
    <property type="match status" value="1"/>
</dbReference>
<dbReference type="Gene3D" id="1.10.287.1080">
    <property type="entry name" value="MazG-like"/>
    <property type="match status" value="2"/>
</dbReference>
<evidence type="ECO:0000259" key="1">
    <source>
        <dbReference type="Pfam" id="PF03819"/>
    </source>
</evidence>
<dbReference type="CDD" id="cd11528">
    <property type="entry name" value="NTP-PPase_MazG_Nterm"/>
    <property type="match status" value="1"/>
</dbReference>
<proteinExistence type="predicted"/>
<organism evidence="2 3">
    <name type="scientific">Ruixingdingia sedimenti</name>
    <dbReference type="NCBI Taxonomy" id="3073604"/>
    <lineage>
        <taxon>Bacteria</taxon>
        <taxon>Pseudomonadati</taxon>
        <taxon>Pseudomonadota</taxon>
        <taxon>Alphaproteobacteria</taxon>
        <taxon>Rhodobacterales</taxon>
        <taxon>Paracoccaceae</taxon>
        <taxon>Ruixingdingia</taxon>
    </lineage>
</organism>
<evidence type="ECO:0000313" key="2">
    <source>
        <dbReference type="EMBL" id="MDR5652982.1"/>
    </source>
</evidence>
<dbReference type="InterPro" id="IPR004518">
    <property type="entry name" value="MazG-like_dom"/>
</dbReference>
<keyword evidence="3" id="KW-1185">Reference proteome</keyword>
<dbReference type="PANTHER" id="PTHR30522">
    <property type="entry name" value="NUCLEOSIDE TRIPHOSPHATE PYROPHOSPHOHYDROLASE"/>
    <property type="match status" value="1"/>
</dbReference>
<evidence type="ECO:0000313" key="3">
    <source>
        <dbReference type="Proteomes" id="UP001247754"/>
    </source>
</evidence>
<dbReference type="CDD" id="cd11529">
    <property type="entry name" value="NTP-PPase_MazG_Cterm"/>
    <property type="match status" value="1"/>
</dbReference>
<reference evidence="2 3" key="1">
    <citation type="submission" date="2023-09" db="EMBL/GenBank/DDBJ databases">
        <title>Xinfangfangia sedmenti sp. nov., isolated the sedment.</title>
        <authorList>
            <person name="Xu L."/>
        </authorList>
    </citation>
    <scope>NUCLEOTIDE SEQUENCE [LARGE SCALE GENOMIC DNA]</scope>
    <source>
        <strain evidence="2 3">LG-4</strain>
    </source>
</reference>
<keyword evidence="2" id="KW-0378">Hydrolase</keyword>
<protein>
    <submittedName>
        <fullName evidence="2">Nucleoside triphosphate pyrophosphohydrolase</fullName>
        <ecNumber evidence="2">3.6.1.9</ecNumber>
    </submittedName>
</protein>
<feature type="domain" description="NTP pyrophosphohydrolase MazG-like" evidence="1">
    <location>
        <begin position="179"/>
        <end position="237"/>
    </location>
</feature>
<dbReference type="Pfam" id="PF03819">
    <property type="entry name" value="MazG"/>
    <property type="match status" value="2"/>
</dbReference>
<name>A0ABU1F956_9RHOB</name>
<accession>A0ABU1F956</accession>
<sequence>MPDTPAAPDPIHDPEGGIDRLAEIMRRLRDPETGCPWDIAQDFDTIAPYTLEEAHEVADAIARRAWGELPGELGDLLLQVVYHAQMAQEAGMFGLADVVRAISDKMVARHPHVFGTESRDKTPEQQTADWEALKAAERGARARVLDGVAMGLPALTRAVKLQRRAARVGFDWPTTGEVLDKMLEEARELAEARDTLGPDALAEEFGDLLFVMANLARHLEVDPEAALRAANAKFTRRFARIEDWLAETGRAPADSDLAEMDALWNRAKAEERAPQDPERKIQD</sequence>